<feature type="repeat" description="Pumilio" evidence="4">
    <location>
        <begin position="403"/>
        <end position="439"/>
    </location>
</feature>
<accession>A0A2A2LXH2</accession>
<keyword evidence="2" id="KW-0677">Repeat</keyword>
<dbReference type="PROSITE" id="PS50303">
    <property type="entry name" value="PUM_HD"/>
    <property type="match status" value="1"/>
</dbReference>
<keyword evidence="3" id="KW-0221">Differentiation</keyword>
<dbReference type="GO" id="GO:0005737">
    <property type="term" value="C:cytoplasm"/>
    <property type="evidence" value="ECO:0007669"/>
    <property type="project" value="TreeGrafter"/>
</dbReference>
<evidence type="ECO:0000256" key="5">
    <source>
        <dbReference type="SAM" id="MobiDB-lite"/>
    </source>
</evidence>
<feature type="region of interest" description="Disordered" evidence="5">
    <location>
        <begin position="1"/>
        <end position="41"/>
    </location>
</feature>
<dbReference type="OrthoDB" id="668540at2759"/>
<dbReference type="AlphaFoldDB" id="A0A2A2LXH2"/>
<proteinExistence type="predicted"/>
<evidence type="ECO:0000256" key="4">
    <source>
        <dbReference type="PROSITE-ProRule" id="PRU00317"/>
    </source>
</evidence>
<name>A0A2A2LXH2_9BILA</name>
<dbReference type="InterPro" id="IPR033133">
    <property type="entry name" value="PUM-HD"/>
</dbReference>
<feature type="repeat" description="Pumilio" evidence="4">
    <location>
        <begin position="368"/>
        <end position="402"/>
    </location>
</feature>
<dbReference type="GO" id="GO:0030154">
    <property type="term" value="P:cell differentiation"/>
    <property type="evidence" value="ECO:0007669"/>
    <property type="project" value="UniProtKB-KW"/>
</dbReference>
<keyword evidence="1" id="KW-0217">Developmental protein</keyword>
<feature type="repeat" description="Pumilio" evidence="4">
    <location>
        <begin position="296"/>
        <end position="331"/>
    </location>
</feature>
<protein>
    <recommendedName>
        <fullName evidence="6">PUM-HD domain-containing protein</fullName>
    </recommendedName>
</protein>
<organism evidence="7 8">
    <name type="scientific">Diploscapter pachys</name>
    <dbReference type="NCBI Taxonomy" id="2018661"/>
    <lineage>
        <taxon>Eukaryota</taxon>
        <taxon>Metazoa</taxon>
        <taxon>Ecdysozoa</taxon>
        <taxon>Nematoda</taxon>
        <taxon>Chromadorea</taxon>
        <taxon>Rhabditida</taxon>
        <taxon>Rhabditina</taxon>
        <taxon>Rhabditomorpha</taxon>
        <taxon>Rhabditoidea</taxon>
        <taxon>Rhabditidae</taxon>
        <taxon>Diploscapter</taxon>
    </lineage>
</organism>
<dbReference type="InterPro" id="IPR001313">
    <property type="entry name" value="Pumilio_RNA-bd_rpt"/>
</dbReference>
<dbReference type="GO" id="GO:0003730">
    <property type="term" value="F:mRNA 3'-UTR binding"/>
    <property type="evidence" value="ECO:0007669"/>
    <property type="project" value="TreeGrafter"/>
</dbReference>
<feature type="repeat" description="Pumilio" evidence="4">
    <location>
        <begin position="440"/>
        <end position="475"/>
    </location>
</feature>
<dbReference type="InterPro" id="IPR016024">
    <property type="entry name" value="ARM-type_fold"/>
</dbReference>
<dbReference type="GO" id="GO:0010608">
    <property type="term" value="P:post-transcriptional regulation of gene expression"/>
    <property type="evidence" value="ECO:0007669"/>
    <property type="project" value="TreeGrafter"/>
</dbReference>
<feature type="region of interest" description="Disordered" evidence="5">
    <location>
        <begin position="108"/>
        <end position="153"/>
    </location>
</feature>
<gene>
    <name evidence="7" type="ORF">WR25_15788</name>
</gene>
<dbReference type="InterPro" id="IPR011989">
    <property type="entry name" value="ARM-like"/>
</dbReference>
<dbReference type="SUPFAM" id="SSF48371">
    <property type="entry name" value="ARM repeat"/>
    <property type="match status" value="1"/>
</dbReference>
<evidence type="ECO:0000256" key="1">
    <source>
        <dbReference type="ARBA" id="ARBA00022473"/>
    </source>
</evidence>
<evidence type="ECO:0000313" key="7">
    <source>
        <dbReference type="EMBL" id="PAV90880.1"/>
    </source>
</evidence>
<evidence type="ECO:0000256" key="3">
    <source>
        <dbReference type="ARBA" id="ARBA00022782"/>
    </source>
</evidence>
<dbReference type="Pfam" id="PF00806">
    <property type="entry name" value="PUF"/>
    <property type="match status" value="7"/>
</dbReference>
<dbReference type="PROSITE" id="PS50302">
    <property type="entry name" value="PUM"/>
    <property type="match status" value="6"/>
</dbReference>
<dbReference type="GO" id="GO:0005634">
    <property type="term" value="C:nucleus"/>
    <property type="evidence" value="ECO:0007669"/>
    <property type="project" value="TreeGrafter"/>
</dbReference>
<feature type="repeat" description="Pumilio" evidence="4">
    <location>
        <begin position="483"/>
        <end position="519"/>
    </location>
</feature>
<keyword evidence="8" id="KW-1185">Reference proteome</keyword>
<dbReference type="Proteomes" id="UP000218231">
    <property type="component" value="Unassembled WGS sequence"/>
</dbReference>
<evidence type="ECO:0000313" key="8">
    <source>
        <dbReference type="Proteomes" id="UP000218231"/>
    </source>
</evidence>
<dbReference type="PANTHER" id="PTHR12537">
    <property type="entry name" value="RNA BINDING PROTEIN PUMILIO-RELATED"/>
    <property type="match status" value="1"/>
</dbReference>
<dbReference type="CDD" id="cd07920">
    <property type="entry name" value="Pumilio"/>
    <property type="match status" value="1"/>
</dbReference>
<feature type="compositionally biased region" description="Basic residues" evidence="5">
    <location>
        <begin position="1"/>
        <end position="15"/>
    </location>
</feature>
<sequence length="543" mass="61252">MPKAHRAHKRSRRSSTPHEDATTPSSPPTEQTEGPCDPKIKGLYWPWRRITGKKVEGESTLVRVDWDQTWIPVEWICLGDKTLDEELAEGSSSSADMPRVKTVAELLAEEGSSGDEMEDVAETGAEEAVVPPSAERLPGEPSSSDRSEMPTLPPLRPLASVPAAHVEGGSPFRGDCFSASAMPISVVLPQQQALAWIYAGAPSIDLLQNPQLLHFLYSAAPQPHLIQPNQRRMNTFKPANRSLLLENFHRNQLPGLKLADLVNHVVEFAQDQSGSRFIQQNLEHVSEKDRKIIFDEIRPDALRLMTDIYANHVIQELFEHGSTEEKAALIEVIRGNVITLALQVDGCKVIQKAFGSIDEDSQLGLFNEMKDYMLCLSTDKYGCRVIQHVLGHCSLEQKSFVLEVLFVHLNKLIEDQHGNYVIQHIIKHGTDEDREMIFHTLRGKVLTFAKQKHSSVVLQKLLNFSNNEHRNILITEVFGGPNNPNPNLLTMMKDQFANYVVQKMLDVVDEHRRPELYLAIEPHIPALKKHFHGRLIWRKVLWG</sequence>
<comment type="caution">
    <text evidence="7">The sequence shown here is derived from an EMBL/GenBank/DDBJ whole genome shotgun (WGS) entry which is preliminary data.</text>
</comment>
<feature type="domain" description="PUM-HD" evidence="6">
    <location>
        <begin position="240"/>
        <end position="543"/>
    </location>
</feature>
<reference evidence="7 8" key="1">
    <citation type="journal article" date="2017" name="Curr. Biol.">
        <title>Genome architecture and evolution of a unichromosomal asexual nematode.</title>
        <authorList>
            <person name="Fradin H."/>
            <person name="Zegar C."/>
            <person name="Gutwein M."/>
            <person name="Lucas J."/>
            <person name="Kovtun M."/>
            <person name="Corcoran D."/>
            <person name="Baugh L.R."/>
            <person name="Kiontke K."/>
            <person name="Gunsalus K."/>
            <person name="Fitch D.H."/>
            <person name="Piano F."/>
        </authorList>
    </citation>
    <scope>NUCLEOTIDE SEQUENCE [LARGE SCALE GENOMIC DNA]</scope>
    <source>
        <strain evidence="7">PF1309</strain>
    </source>
</reference>
<feature type="repeat" description="Pumilio" evidence="4">
    <location>
        <begin position="260"/>
        <end position="295"/>
    </location>
</feature>
<evidence type="ECO:0000256" key="2">
    <source>
        <dbReference type="ARBA" id="ARBA00022737"/>
    </source>
</evidence>
<dbReference type="PANTHER" id="PTHR12537:SF12">
    <property type="entry name" value="MATERNAL PROTEIN PUMILIO"/>
    <property type="match status" value="1"/>
</dbReference>
<dbReference type="Gene3D" id="1.25.10.10">
    <property type="entry name" value="Leucine-rich Repeat Variant"/>
    <property type="match status" value="2"/>
</dbReference>
<feature type="compositionally biased region" description="Acidic residues" evidence="5">
    <location>
        <begin position="112"/>
        <end position="125"/>
    </location>
</feature>
<evidence type="ECO:0000259" key="6">
    <source>
        <dbReference type="PROSITE" id="PS50303"/>
    </source>
</evidence>
<dbReference type="SMART" id="SM00025">
    <property type="entry name" value="Pumilio"/>
    <property type="match status" value="7"/>
</dbReference>
<dbReference type="InterPro" id="IPR033712">
    <property type="entry name" value="Pumilio_RNA-bd"/>
</dbReference>
<dbReference type="EMBL" id="LIAE01006347">
    <property type="protein sequence ID" value="PAV90880.1"/>
    <property type="molecule type" value="Genomic_DNA"/>
</dbReference>
<dbReference type="STRING" id="2018661.A0A2A2LXH2"/>